<keyword evidence="2 4" id="KW-0802">TPR repeat</keyword>
<dbReference type="InterPro" id="IPR011990">
    <property type="entry name" value="TPR-like_helical_dom_sf"/>
</dbReference>
<evidence type="ECO:0000313" key="7">
    <source>
        <dbReference type="Proteomes" id="UP000006250"/>
    </source>
</evidence>
<reference evidence="6 7" key="1">
    <citation type="submission" date="2010-08" db="EMBL/GenBank/DDBJ databases">
        <title>The draft genome of Desulfovibrio fructosovorans JJ.</title>
        <authorList>
            <consortium name="US DOE Joint Genome Institute (JGI-PGF)"/>
            <person name="Lucas S."/>
            <person name="Copeland A."/>
            <person name="Lapidus A."/>
            <person name="Cheng J.-F."/>
            <person name="Bruce D."/>
            <person name="Goodwin L."/>
            <person name="Pitluck S."/>
            <person name="Land M.L."/>
            <person name="Hauser L."/>
            <person name="Chang Y.-J."/>
            <person name="Jeffries C."/>
            <person name="Wall J.D."/>
            <person name="Stahl D.A."/>
            <person name="Arkin A.P."/>
            <person name="Dehal P."/>
            <person name="Stolyar S.M."/>
            <person name="Hazen T.C."/>
            <person name="Woyke T.J."/>
        </authorList>
    </citation>
    <scope>NUCLEOTIDE SEQUENCE [LARGE SCALE GENOMIC DNA]</scope>
    <source>
        <strain evidence="6 7">JJ</strain>
    </source>
</reference>
<dbReference type="Pfam" id="PF00072">
    <property type="entry name" value="Response_reg"/>
    <property type="match status" value="1"/>
</dbReference>
<gene>
    <name evidence="6" type="ORF">DesfrDRAFT_1130</name>
</gene>
<proteinExistence type="predicted"/>
<name>E1JU31_SOLFR</name>
<dbReference type="InterPro" id="IPR019734">
    <property type="entry name" value="TPR_rpt"/>
</dbReference>
<feature type="domain" description="Response regulatory" evidence="5">
    <location>
        <begin position="7"/>
        <end position="124"/>
    </location>
</feature>
<feature type="modified residue" description="4-aspartylphosphate" evidence="3">
    <location>
        <position position="57"/>
    </location>
</feature>
<dbReference type="Gene3D" id="1.25.40.10">
    <property type="entry name" value="Tetratricopeptide repeat domain"/>
    <property type="match status" value="2"/>
</dbReference>
<organism evidence="6 7">
    <name type="scientific">Solidesulfovibrio fructosivorans JJ]</name>
    <dbReference type="NCBI Taxonomy" id="596151"/>
    <lineage>
        <taxon>Bacteria</taxon>
        <taxon>Pseudomonadati</taxon>
        <taxon>Thermodesulfobacteriota</taxon>
        <taxon>Desulfovibrionia</taxon>
        <taxon>Desulfovibrionales</taxon>
        <taxon>Desulfovibrionaceae</taxon>
        <taxon>Solidesulfovibrio</taxon>
    </lineage>
</organism>
<evidence type="ECO:0000259" key="5">
    <source>
        <dbReference type="PROSITE" id="PS50110"/>
    </source>
</evidence>
<dbReference type="PANTHER" id="PTHR44858:SF1">
    <property type="entry name" value="UDP-N-ACETYLGLUCOSAMINE--PEPTIDE N-ACETYLGLUCOSAMINYLTRANSFERASE SPINDLY-RELATED"/>
    <property type="match status" value="1"/>
</dbReference>
<dbReference type="InterPro" id="IPR011006">
    <property type="entry name" value="CheY-like_superfamily"/>
</dbReference>
<sequence>MDRSEISVAILTNNQHHATRDKQCLVKLNVKSIKVFDDPEDVLESVRQQEVQLVLIDAAVRNMTGSACLRALRKAANTALLPAIMVTPESQLQAVVDAIAAGCNGYVIRPYSLQTFERHLRMAFESMSGDSIETAQLDAATELVAQGRFDEAISEFNELVEEENEAVAFFNKGMDYLRRRKFGKAILAFNKAVALNSMYAEAYKGMAYAYKGKGDDAGFRACLDKSASILAMQDRLDELKELFAEILQANPDAINPYNTMGIDLRKKGDYVGAMHAYTQALTLTPNDENLHYNIAKACIFSKDYDAAMEHLEKAAGLRQDFEEAKRLLAKLRAKQYDSLGVSNGAARSPSGRDGLAMDS</sequence>
<dbReference type="GO" id="GO:0000160">
    <property type="term" value="P:phosphorelay signal transduction system"/>
    <property type="evidence" value="ECO:0007669"/>
    <property type="project" value="InterPro"/>
</dbReference>
<dbReference type="EMBL" id="AECZ01000006">
    <property type="protein sequence ID" value="EFL51961.1"/>
    <property type="molecule type" value="Genomic_DNA"/>
</dbReference>
<dbReference type="AlphaFoldDB" id="E1JU31"/>
<dbReference type="RefSeq" id="WP_005991929.1">
    <property type="nucleotide sequence ID" value="NZ_AECZ01000006.1"/>
</dbReference>
<dbReference type="OrthoDB" id="5469454at2"/>
<evidence type="ECO:0000256" key="3">
    <source>
        <dbReference type="PROSITE-ProRule" id="PRU00169"/>
    </source>
</evidence>
<protein>
    <submittedName>
        <fullName evidence="6">Response regulator receiver protein</fullName>
    </submittedName>
</protein>
<dbReference type="SUPFAM" id="SSF52172">
    <property type="entry name" value="CheY-like"/>
    <property type="match status" value="1"/>
</dbReference>
<dbReference type="Pfam" id="PF14559">
    <property type="entry name" value="TPR_19"/>
    <property type="match status" value="1"/>
</dbReference>
<keyword evidence="7" id="KW-1185">Reference proteome</keyword>
<dbReference type="eggNOG" id="COG0784">
    <property type="taxonomic scope" value="Bacteria"/>
</dbReference>
<dbReference type="eggNOG" id="COG0457">
    <property type="taxonomic scope" value="Bacteria"/>
</dbReference>
<dbReference type="PROSITE" id="PS50110">
    <property type="entry name" value="RESPONSE_REGULATORY"/>
    <property type="match status" value="1"/>
</dbReference>
<dbReference type="PROSITE" id="PS50005">
    <property type="entry name" value="TPR"/>
    <property type="match status" value="2"/>
</dbReference>
<dbReference type="Gene3D" id="3.40.50.2300">
    <property type="match status" value="1"/>
</dbReference>
<dbReference type="InterPro" id="IPR050498">
    <property type="entry name" value="Ycf3"/>
</dbReference>
<evidence type="ECO:0000313" key="6">
    <source>
        <dbReference type="EMBL" id="EFL51961.1"/>
    </source>
</evidence>
<keyword evidence="1" id="KW-0677">Repeat</keyword>
<dbReference type="SMART" id="SM00028">
    <property type="entry name" value="TPR"/>
    <property type="match status" value="3"/>
</dbReference>
<dbReference type="InterPro" id="IPR001789">
    <property type="entry name" value="Sig_transdc_resp-reg_receiver"/>
</dbReference>
<dbReference type="SUPFAM" id="SSF48452">
    <property type="entry name" value="TPR-like"/>
    <property type="match status" value="1"/>
</dbReference>
<keyword evidence="3" id="KW-0597">Phosphoprotein</keyword>
<dbReference type="STRING" id="596151.DesfrDRAFT_1130"/>
<comment type="caution">
    <text evidence="6">The sequence shown here is derived from an EMBL/GenBank/DDBJ whole genome shotgun (WGS) entry which is preliminary data.</text>
</comment>
<evidence type="ECO:0000256" key="4">
    <source>
        <dbReference type="PROSITE-ProRule" id="PRU00339"/>
    </source>
</evidence>
<dbReference type="PANTHER" id="PTHR44858">
    <property type="entry name" value="TETRATRICOPEPTIDE REPEAT PROTEIN 6"/>
    <property type="match status" value="1"/>
</dbReference>
<accession>E1JU31</accession>
<dbReference type="Proteomes" id="UP000006250">
    <property type="component" value="Unassembled WGS sequence"/>
</dbReference>
<evidence type="ECO:0000256" key="2">
    <source>
        <dbReference type="ARBA" id="ARBA00022803"/>
    </source>
</evidence>
<dbReference type="SMART" id="SM00448">
    <property type="entry name" value="REC"/>
    <property type="match status" value="1"/>
</dbReference>
<feature type="repeat" description="TPR" evidence="4">
    <location>
        <begin position="254"/>
        <end position="287"/>
    </location>
</feature>
<evidence type="ECO:0000256" key="1">
    <source>
        <dbReference type="ARBA" id="ARBA00022737"/>
    </source>
</evidence>
<feature type="repeat" description="TPR" evidence="4">
    <location>
        <begin position="166"/>
        <end position="199"/>
    </location>
</feature>